<evidence type="ECO:0000256" key="1">
    <source>
        <dbReference type="ARBA" id="ARBA00004167"/>
    </source>
</evidence>
<keyword evidence="3 7" id="KW-0732">Signal</keyword>
<keyword evidence="4" id="KW-1133">Transmembrane helix</keyword>
<reference evidence="8 9" key="1">
    <citation type="journal article" date="2018" name="MBio">
        <title>Comparative Genomics Reveals the Core Gene Toolbox for the Fungus-Insect Symbiosis.</title>
        <authorList>
            <person name="Wang Y."/>
            <person name="Stata M."/>
            <person name="Wang W."/>
            <person name="Stajich J.E."/>
            <person name="White M.M."/>
            <person name="Moncalvo J.M."/>
        </authorList>
    </citation>
    <scope>NUCLEOTIDE SEQUENCE [LARGE SCALE GENOMIC DNA]</scope>
    <source>
        <strain evidence="8 9">SWE-8-4</strain>
    </source>
</reference>
<evidence type="ECO:0000313" key="9">
    <source>
        <dbReference type="Proteomes" id="UP000245383"/>
    </source>
</evidence>
<feature type="chain" id="PRO_5015601296" evidence="7">
    <location>
        <begin position="19"/>
        <end position="235"/>
    </location>
</feature>
<dbReference type="InterPro" id="IPR009011">
    <property type="entry name" value="Man6P_isomerase_rcpt-bd_dom_sf"/>
</dbReference>
<dbReference type="InterPro" id="IPR018939">
    <property type="entry name" value="Autophagy-rel_prot_27"/>
</dbReference>
<keyword evidence="5" id="KW-0472">Membrane</keyword>
<dbReference type="AlphaFoldDB" id="A0A2T9YQZ9"/>
<evidence type="ECO:0000256" key="4">
    <source>
        <dbReference type="ARBA" id="ARBA00022989"/>
    </source>
</evidence>
<keyword evidence="2" id="KW-0812">Transmembrane</keyword>
<dbReference type="SUPFAM" id="SSF50911">
    <property type="entry name" value="Mannose 6-phosphate receptor domain"/>
    <property type="match status" value="1"/>
</dbReference>
<evidence type="ECO:0000256" key="5">
    <source>
        <dbReference type="ARBA" id="ARBA00023136"/>
    </source>
</evidence>
<name>A0A2T9YQZ9_9FUNG</name>
<proteinExistence type="predicted"/>
<protein>
    <submittedName>
        <fullName evidence="8">Uncharacterized protein</fullName>
    </submittedName>
</protein>
<feature type="compositionally biased region" description="Basic and acidic residues" evidence="6">
    <location>
        <begin position="196"/>
        <end position="223"/>
    </location>
</feature>
<comment type="caution">
    <text evidence="8">The sequence shown here is derived from an EMBL/GenBank/DDBJ whole genome shotgun (WGS) entry which is preliminary data.</text>
</comment>
<feature type="signal peptide" evidence="7">
    <location>
        <begin position="1"/>
        <end position="18"/>
    </location>
</feature>
<sequence>MFKSAYFLFLLGAIQISAFDCSKVQLGDKTIDLSTLNNEFSVKHNETVPPTINNYLYRVNMCKPLTAPEAVPKEDSCGANSWGCKVVTNYKSNAARVIEVLSFAEGENNGYPEFSVVQPEGKPKGVFWEMTGQTINEIKWKTKIEVLCHTEEAIKIELVSANQGEINFKVHNKAICEQVLVFNNGYLYLFLNIPEDKKPEDKKPDDKKPEDKKPDDKKPDDSNKQLGFFSFFFYL</sequence>
<evidence type="ECO:0000313" key="8">
    <source>
        <dbReference type="EMBL" id="PVU94736.1"/>
    </source>
</evidence>
<evidence type="ECO:0000256" key="6">
    <source>
        <dbReference type="SAM" id="MobiDB-lite"/>
    </source>
</evidence>
<feature type="region of interest" description="Disordered" evidence="6">
    <location>
        <begin position="196"/>
        <end position="226"/>
    </location>
</feature>
<evidence type="ECO:0000256" key="3">
    <source>
        <dbReference type="ARBA" id="ARBA00022729"/>
    </source>
</evidence>
<keyword evidence="9" id="KW-1185">Reference proteome</keyword>
<dbReference type="OrthoDB" id="29460at2759"/>
<dbReference type="Pfam" id="PF09451">
    <property type="entry name" value="ATG27"/>
    <property type="match status" value="1"/>
</dbReference>
<evidence type="ECO:0000256" key="7">
    <source>
        <dbReference type="SAM" id="SignalP"/>
    </source>
</evidence>
<evidence type="ECO:0000256" key="2">
    <source>
        <dbReference type="ARBA" id="ARBA00022692"/>
    </source>
</evidence>
<accession>A0A2T9YQZ9</accession>
<comment type="subcellular location">
    <subcellularLocation>
        <location evidence="1">Membrane</location>
        <topology evidence="1">Single-pass membrane protein</topology>
    </subcellularLocation>
</comment>
<dbReference type="EMBL" id="MBFR01000076">
    <property type="protein sequence ID" value="PVU94736.1"/>
    <property type="molecule type" value="Genomic_DNA"/>
</dbReference>
<organism evidence="8 9">
    <name type="scientific">Smittium simulii</name>
    <dbReference type="NCBI Taxonomy" id="133385"/>
    <lineage>
        <taxon>Eukaryota</taxon>
        <taxon>Fungi</taxon>
        <taxon>Fungi incertae sedis</taxon>
        <taxon>Zoopagomycota</taxon>
        <taxon>Kickxellomycotina</taxon>
        <taxon>Harpellomycetes</taxon>
        <taxon>Harpellales</taxon>
        <taxon>Legeriomycetaceae</taxon>
        <taxon>Smittium</taxon>
    </lineage>
</organism>
<dbReference type="STRING" id="133385.A0A2T9YQZ9"/>
<dbReference type="Gene3D" id="2.70.130.10">
    <property type="entry name" value="Mannose-6-phosphate receptor binding domain"/>
    <property type="match status" value="1"/>
</dbReference>
<dbReference type="GO" id="GO:0016020">
    <property type="term" value="C:membrane"/>
    <property type="evidence" value="ECO:0007669"/>
    <property type="project" value="UniProtKB-SubCell"/>
</dbReference>
<dbReference type="Proteomes" id="UP000245383">
    <property type="component" value="Unassembled WGS sequence"/>
</dbReference>
<gene>
    <name evidence="8" type="ORF">BB561_002306</name>
</gene>